<sequence length="175" mass="19323">MSSSLDRTEFGFDIKKASKKLSQDPAKPLIYLGFFLILAFLLSVYVVPFNLGDLKGLGFLSDKKETETEALANQGSAQNSLSVTSPAKGDNWGVGTTQNIVWQYSPSEEDYLFVFYRLKNQANWTVIKKFLSVSNNSYSWSIPDSLGGQAEVFVGVSTDGTTWATYDTAEVDLTK</sequence>
<dbReference type="EMBL" id="MHCQ01000043">
    <property type="protein sequence ID" value="OGY23344.1"/>
    <property type="molecule type" value="Genomic_DNA"/>
</dbReference>
<keyword evidence="1" id="KW-0812">Transmembrane</keyword>
<protein>
    <submittedName>
        <fullName evidence="2">Uncharacterized protein</fullName>
    </submittedName>
</protein>
<evidence type="ECO:0000313" key="3">
    <source>
        <dbReference type="Proteomes" id="UP000177103"/>
    </source>
</evidence>
<evidence type="ECO:0000256" key="1">
    <source>
        <dbReference type="SAM" id="Phobius"/>
    </source>
</evidence>
<accession>A0A1G1W6W4</accession>
<proteinExistence type="predicted"/>
<keyword evidence="1" id="KW-0472">Membrane</keyword>
<gene>
    <name evidence="2" type="ORF">A2Y57_00050</name>
</gene>
<dbReference type="AlphaFoldDB" id="A0A1G1W6W4"/>
<comment type="caution">
    <text evidence="2">The sequence shown here is derived from an EMBL/GenBank/DDBJ whole genome shotgun (WGS) entry which is preliminary data.</text>
</comment>
<reference evidence="2 3" key="1">
    <citation type="journal article" date="2016" name="Nat. Commun.">
        <title>Thousands of microbial genomes shed light on interconnected biogeochemical processes in an aquifer system.</title>
        <authorList>
            <person name="Anantharaman K."/>
            <person name="Brown C.T."/>
            <person name="Hug L.A."/>
            <person name="Sharon I."/>
            <person name="Castelle C.J."/>
            <person name="Probst A.J."/>
            <person name="Thomas B.C."/>
            <person name="Singh A."/>
            <person name="Wilkins M.J."/>
            <person name="Karaoz U."/>
            <person name="Brodie E.L."/>
            <person name="Williams K.H."/>
            <person name="Hubbard S.S."/>
            <person name="Banfield J.F."/>
        </authorList>
    </citation>
    <scope>NUCLEOTIDE SEQUENCE [LARGE SCALE GENOMIC DNA]</scope>
</reference>
<name>A0A1G1W6W4_9BACT</name>
<evidence type="ECO:0000313" key="2">
    <source>
        <dbReference type="EMBL" id="OGY23344.1"/>
    </source>
</evidence>
<feature type="transmembrane region" description="Helical" evidence="1">
    <location>
        <begin position="29"/>
        <end position="51"/>
    </location>
</feature>
<keyword evidence="1" id="KW-1133">Transmembrane helix</keyword>
<organism evidence="2 3">
    <name type="scientific">Candidatus Woykebacteria bacterium RBG_13_40_7b</name>
    <dbReference type="NCBI Taxonomy" id="1802594"/>
    <lineage>
        <taxon>Bacteria</taxon>
        <taxon>Candidatus Woykeibacteriota</taxon>
    </lineage>
</organism>
<dbReference type="Proteomes" id="UP000177103">
    <property type="component" value="Unassembled WGS sequence"/>
</dbReference>